<name>A0A3B0YYA1_9ZZZZ</name>
<dbReference type="Pfam" id="PF25583">
    <property type="entry name" value="WCX"/>
    <property type="match status" value="1"/>
</dbReference>
<organism evidence="3">
    <name type="scientific">hydrothermal vent metagenome</name>
    <dbReference type="NCBI Taxonomy" id="652676"/>
    <lineage>
        <taxon>unclassified sequences</taxon>
        <taxon>metagenomes</taxon>
        <taxon>ecological metagenomes</taxon>
    </lineage>
</organism>
<gene>
    <name evidence="3" type="ORF">MNBD_GAMMA14-745</name>
</gene>
<proteinExistence type="predicted"/>
<dbReference type="PANTHER" id="PTHR34580">
    <property type="match status" value="1"/>
</dbReference>
<accession>A0A3B0YYA1</accession>
<evidence type="ECO:0000259" key="2">
    <source>
        <dbReference type="Pfam" id="PF25583"/>
    </source>
</evidence>
<dbReference type="InterPro" id="IPR057727">
    <property type="entry name" value="WCX_dom"/>
</dbReference>
<dbReference type="PANTHER" id="PTHR34580:SF3">
    <property type="entry name" value="PROTEIN PAFB"/>
    <property type="match status" value="1"/>
</dbReference>
<evidence type="ECO:0000313" key="3">
    <source>
        <dbReference type="EMBL" id="VAW80933.1"/>
    </source>
</evidence>
<dbReference type="AlphaFoldDB" id="A0A3B0YYA1"/>
<dbReference type="InterPro" id="IPR051534">
    <property type="entry name" value="CBASS_pafABC_assoc_protein"/>
</dbReference>
<dbReference type="PROSITE" id="PS52050">
    <property type="entry name" value="WYL"/>
    <property type="match status" value="1"/>
</dbReference>
<dbReference type="EMBL" id="UOFM01000374">
    <property type="protein sequence ID" value="VAW80933.1"/>
    <property type="molecule type" value="Genomic_DNA"/>
</dbReference>
<reference evidence="3" key="1">
    <citation type="submission" date="2018-06" db="EMBL/GenBank/DDBJ databases">
        <authorList>
            <person name="Zhirakovskaya E."/>
        </authorList>
    </citation>
    <scope>NUCLEOTIDE SEQUENCE</scope>
</reference>
<dbReference type="Pfam" id="PF13280">
    <property type="entry name" value="WYL"/>
    <property type="match status" value="1"/>
</dbReference>
<evidence type="ECO:0000259" key="1">
    <source>
        <dbReference type="Pfam" id="PF13280"/>
    </source>
</evidence>
<feature type="domain" description="WYL" evidence="1">
    <location>
        <begin position="144"/>
        <end position="208"/>
    </location>
</feature>
<protein>
    <submittedName>
        <fullName evidence="3">Uncharacterized protein</fullName>
    </submittedName>
</protein>
<feature type="domain" description="WCX" evidence="2">
    <location>
        <begin position="243"/>
        <end position="317"/>
    </location>
</feature>
<sequence length="323" mass="37757">MNKFNRLFELHRIFSQRRRPVSLRVIGEEMDCSESTARRLVHALRDEMNAPLAYDRTHNGWCYDDSPGRRFELPGLWFTPEELYALMVSWHLLSELQPGLASRYIEPARDKIAHILEQQGGAGEDIGRRIRILQMAARPTDLKLFQHLSRALFERQRISVLYHGRERDKITERNVSPQRLVYYRSNWYLDAWCHLRKDLRSFSLDRLHLVDTLEQTARECSDNSLDKHFAQAYGIFGGEPENTAVLRFTPDAARWVADEQWHPDQQGKVLKDGGFELRIPYGDPTELIMDILKYGPDVEVLKPKKLRDVVAVRLNDAAARYKK</sequence>
<dbReference type="InterPro" id="IPR026881">
    <property type="entry name" value="WYL_dom"/>
</dbReference>